<keyword evidence="2" id="KW-1185">Reference proteome</keyword>
<dbReference type="AlphaFoldDB" id="A0A0C3SDS1"/>
<accession>A0A0C3SDS1</accession>
<sequence>MFQDRTVAVGLSDVVPHDPVVLGRLGAQEAFFVLARLQQGALDLVALEPCGLNLGLQIFSSSTGFVQSPESIGLILQQTLDPVSVALFQRPRVVELRPHLCKLLPESLGGLRLLRGLCECVRKSLPLRVCLTEELGIAALKHPPRCAFTLKLSFGRAQVPVLLVADRLGAVQLSAETGNLVLQSLPLMDERSFPQLFGGCQLMYLLLQLSIRLLVSLGICGGRSVIYFVRMEHTNFAVDTRGTWMMTALDDFDVNEQCKRNEV</sequence>
<dbReference type="HOGENOM" id="CLU_1058099_0_0_1"/>
<organism evidence="1 2">
    <name type="scientific">Phlebiopsis gigantea (strain 11061_1 CR5-6)</name>
    <name type="common">White-rot fungus</name>
    <name type="synonym">Peniophora gigantea</name>
    <dbReference type="NCBI Taxonomy" id="745531"/>
    <lineage>
        <taxon>Eukaryota</taxon>
        <taxon>Fungi</taxon>
        <taxon>Dikarya</taxon>
        <taxon>Basidiomycota</taxon>
        <taxon>Agaricomycotina</taxon>
        <taxon>Agaricomycetes</taxon>
        <taxon>Polyporales</taxon>
        <taxon>Phanerochaetaceae</taxon>
        <taxon>Phlebiopsis</taxon>
    </lineage>
</organism>
<dbReference type="EMBL" id="KN840441">
    <property type="protein sequence ID" value="KIP12097.1"/>
    <property type="molecule type" value="Genomic_DNA"/>
</dbReference>
<gene>
    <name evidence="1" type="ORF">PHLGIDRAFT_368058</name>
</gene>
<dbReference type="Proteomes" id="UP000053257">
    <property type="component" value="Unassembled WGS sequence"/>
</dbReference>
<evidence type="ECO:0000313" key="2">
    <source>
        <dbReference type="Proteomes" id="UP000053257"/>
    </source>
</evidence>
<evidence type="ECO:0000313" key="1">
    <source>
        <dbReference type="EMBL" id="KIP12097.1"/>
    </source>
</evidence>
<reference evidence="1 2" key="1">
    <citation type="journal article" date="2014" name="PLoS Genet.">
        <title>Analysis of the Phlebiopsis gigantea genome, transcriptome and secretome provides insight into its pioneer colonization strategies of wood.</title>
        <authorList>
            <person name="Hori C."/>
            <person name="Ishida T."/>
            <person name="Igarashi K."/>
            <person name="Samejima M."/>
            <person name="Suzuki H."/>
            <person name="Master E."/>
            <person name="Ferreira P."/>
            <person name="Ruiz-Duenas F.J."/>
            <person name="Held B."/>
            <person name="Canessa P."/>
            <person name="Larrondo L.F."/>
            <person name="Schmoll M."/>
            <person name="Druzhinina I.S."/>
            <person name="Kubicek C.P."/>
            <person name="Gaskell J.A."/>
            <person name="Kersten P."/>
            <person name="St John F."/>
            <person name="Glasner J."/>
            <person name="Sabat G."/>
            <person name="Splinter BonDurant S."/>
            <person name="Syed K."/>
            <person name="Yadav J."/>
            <person name="Mgbeahuruike A.C."/>
            <person name="Kovalchuk A."/>
            <person name="Asiegbu F.O."/>
            <person name="Lackner G."/>
            <person name="Hoffmeister D."/>
            <person name="Rencoret J."/>
            <person name="Gutierrez A."/>
            <person name="Sun H."/>
            <person name="Lindquist E."/>
            <person name="Barry K."/>
            <person name="Riley R."/>
            <person name="Grigoriev I.V."/>
            <person name="Henrissat B."/>
            <person name="Kues U."/>
            <person name="Berka R.M."/>
            <person name="Martinez A.T."/>
            <person name="Covert S.F."/>
            <person name="Blanchette R.A."/>
            <person name="Cullen D."/>
        </authorList>
    </citation>
    <scope>NUCLEOTIDE SEQUENCE [LARGE SCALE GENOMIC DNA]</scope>
    <source>
        <strain evidence="1 2">11061_1 CR5-6</strain>
    </source>
</reference>
<protein>
    <submittedName>
        <fullName evidence="1">Uncharacterized protein</fullName>
    </submittedName>
</protein>
<name>A0A0C3SDS1_PHLG1</name>
<proteinExistence type="predicted"/>